<comment type="caution">
    <text evidence="1">The sequence shown here is derived from an EMBL/GenBank/DDBJ whole genome shotgun (WGS) entry which is preliminary data.</text>
</comment>
<evidence type="ECO:0000313" key="1">
    <source>
        <dbReference type="EMBL" id="KAJ6850189.1"/>
    </source>
</evidence>
<dbReference type="PANTHER" id="PTHR10799">
    <property type="entry name" value="SNF2/RAD54 HELICASE FAMILY"/>
    <property type="match status" value="1"/>
</dbReference>
<evidence type="ECO:0000313" key="2">
    <source>
        <dbReference type="Proteomes" id="UP001140949"/>
    </source>
</evidence>
<proteinExistence type="predicted"/>
<reference evidence="1" key="2">
    <citation type="submission" date="2023-04" db="EMBL/GenBank/DDBJ databases">
        <authorList>
            <person name="Bruccoleri R.E."/>
            <person name="Oakeley E.J."/>
            <person name="Faust A.-M."/>
            <person name="Dessus-Babus S."/>
            <person name="Altorfer M."/>
            <person name="Burckhardt D."/>
            <person name="Oertli M."/>
            <person name="Naumann U."/>
            <person name="Petersen F."/>
            <person name="Wong J."/>
        </authorList>
    </citation>
    <scope>NUCLEOTIDE SEQUENCE</scope>
    <source>
        <strain evidence="1">GSM-AAB239-AS_SAM_17_03QT</strain>
        <tissue evidence="1">Leaf</tissue>
    </source>
</reference>
<name>A0AAX6IAC5_IRIPA</name>
<reference evidence="1" key="1">
    <citation type="journal article" date="2023" name="GigaByte">
        <title>Genome assembly of the bearded iris, Iris pallida Lam.</title>
        <authorList>
            <person name="Bruccoleri R.E."/>
            <person name="Oakeley E.J."/>
            <person name="Faust A.M.E."/>
            <person name="Altorfer M."/>
            <person name="Dessus-Babus S."/>
            <person name="Burckhardt D."/>
            <person name="Oertli M."/>
            <person name="Naumann U."/>
            <person name="Petersen F."/>
            <person name="Wong J."/>
        </authorList>
    </citation>
    <scope>NUCLEOTIDE SEQUENCE</scope>
    <source>
        <strain evidence="1">GSM-AAB239-AS_SAM_17_03QT</strain>
    </source>
</reference>
<gene>
    <name evidence="1" type="ORF">M6B38_266285</name>
</gene>
<protein>
    <submittedName>
        <fullName evidence="1">Chromatin structure-remodeling complex protein SYD isoform X1</fullName>
    </submittedName>
</protein>
<dbReference type="EMBL" id="JANAVB010003200">
    <property type="protein sequence ID" value="KAJ6850189.1"/>
    <property type="molecule type" value="Genomic_DNA"/>
</dbReference>
<dbReference type="AlphaFoldDB" id="A0AAX6IAC5"/>
<organism evidence="1 2">
    <name type="scientific">Iris pallida</name>
    <name type="common">Sweet iris</name>
    <dbReference type="NCBI Taxonomy" id="29817"/>
    <lineage>
        <taxon>Eukaryota</taxon>
        <taxon>Viridiplantae</taxon>
        <taxon>Streptophyta</taxon>
        <taxon>Embryophyta</taxon>
        <taxon>Tracheophyta</taxon>
        <taxon>Spermatophyta</taxon>
        <taxon>Magnoliopsida</taxon>
        <taxon>Liliopsida</taxon>
        <taxon>Asparagales</taxon>
        <taxon>Iridaceae</taxon>
        <taxon>Iridoideae</taxon>
        <taxon>Irideae</taxon>
        <taxon>Iris</taxon>
    </lineage>
</organism>
<sequence length="92" mass="10417">MSVFCLSKLLMKRVEENLGSIGNTKGRSIHNTVMELHNICNYPYLSQLHAEEAGLYLTLIHRVDDGLLPVHYLPPLVRSRGEMITGLKKLTK</sequence>
<accession>A0AAX6IAC5</accession>
<dbReference type="Proteomes" id="UP001140949">
    <property type="component" value="Unassembled WGS sequence"/>
</dbReference>
<keyword evidence="2" id="KW-1185">Reference proteome</keyword>